<dbReference type="AlphaFoldDB" id="A0A2N1MXC9"/>
<gene>
    <name evidence="1" type="ORF">RhiirC2_784948</name>
</gene>
<reference evidence="1 2" key="1">
    <citation type="submission" date="2016-04" db="EMBL/GenBank/DDBJ databases">
        <title>Genome analyses suggest a sexual origin of heterokaryosis in a supposedly ancient asexual fungus.</title>
        <authorList>
            <person name="Ropars J."/>
            <person name="Sedzielewska K."/>
            <person name="Noel J."/>
            <person name="Charron P."/>
            <person name="Farinelli L."/>
            <person name="Marton T."/>
            <person name="Kruger M."/>
            <person name="Pelin A."/>
            <person name="Brachmann A."/>
            <person name="Corradi N."/>
        </authorList>
    </citation>
    <scope>NUCLEOTIDE SEQUENCE [LARGE SCALE GENOMIC DNA]</scope>
    <source>
        <strain evidence="1 2">C2</strain>
    </source>
</reference>
<dbReference type="Proteomes" id="UP000233469">
    <property type="component" value="Unassembled WGS sequence"/>
</dbReference>
<name>A0A2N1MXC9_9GLOM</name>
<accession>A0A2N1MXC9</accession>
<dbReference type="EMBL" id="LLXL01001110">
    <property type="protein sequence ID" value="PKK66314.1"/>
    <property type="molecule type" value="Genomic_DNA"/>
</dbReference>
<protein>
    <submittedName>
        <fullName evidence="1">Uncharacterized protein</fullName>
    </submittedName>
</protein>
<feature type="non-terminal residue" evidence="1">
    <location>
        <position position="66"/>
    </location>
</feature>
<proteinExistence type="predicted"/>
<evidence type="ECO:0000313" key="2">
    <source>
        <dbReference type="Proteomes" id="UP000233469"/>
    </source>
</evidence>
<organism evidence="1 2">
    <name type="scientific">Rhizophagus irregularis</name>
    <dbReference type="NCBI Taxonomy" id="588596"/>
    <lineage>
        <taxon>Eukaryota</taxon>
        <taxon>Fungi</taxon>
        <taxon>Fungi incertae sedis</taxon>
        <taxon>Mucoromycota</taxon>
        <taxon>Glomeromycotina</taxon>
        <taxon>Glomeromycetes</taxon>
        <taxon>Glomerales</taxon>
        <taxon>Glomeraceae</taxon>
        <taxon>Rhizophagus</taxon>
    </lineage>
</organism>
<reference evidence="1 2" key="2">
    <citation type="submission" date="2017-10" db="EMBL/GenBank/DDBJ databases">
        <title>Extensive intraspecific genome diversity in a model arbuscular mycorrhizal fungus.</title>
        <authorList>
            <person name="Chen E.C.H."/>
            <person name="Morin E."/>
            <person name="Baudet D."/>
            <person name="Noel J."/>
            <person name="Ndikumana S."/>
            <person name="Charron P."/>
            <person name="St-Onge C."/>
            <person name="Giorgi J."/>
            <person name="Grigoriev I.V."/>
            <person name="Roux C."/>
            <person name="Martin F.M."/>
            <person name="Corradi N."/>
        </authorList>
    </citation>
    <scope>NUCLEOTIDE SEQUENCE [LARGE SCALE GENOMIC DNA]</scope>
    <source>
        <strain evidence="1 2">C2</strain>
    </source>
</reference>
<evidence type="ECO:0000313" key="1">
    <source>
        <dbReference type="EMBL" id="PKK66314.1"/>
    </source>
</evidence>
<comment type="caution">
    <text evidence="1">The sequence shown here is derived from an EMBL/GenBank/DDBJ whole genome shotgun (WGS) entry which is preliminary data.</text>
</comment>
<sequence length="66" mass="7736">MFYKYCYEKYGGIYETNNLLRCIVLCRAEYLEDFLSKSTHGMRSANYKGLKELGIEGKGITYNNNF</sequence>